<dbReference type="GO" id="GO:0008677">
    <property type="term" value="F:2-dehydropantoate 2-reductase activity"/>
    <property type="evidence" value="ECO:0007669"/>
    <property type="project" value="UniProtKB-EC"/>
</dbReference>
<dbReference type="PANTHER" id="PTHR21708">
    <property type="entry name" value="PROBABLE 2-DEHYDROPANTOATE 2-REDUCTASE"/>
    <property type="match status" value="1"/>
</dbReference>
<gene>
    <name evidence="7" type="ORF">D4Z93_11745</name>
</gene>
<keyword evidence="2 4" id="KW-0521">NADP</keyword>
<comment type="similarity">
    <text evidence="1 4">Belongs to the ketopantoate reductase family.</text>
</comment>
<evidence type="ECO:0000256" key="4">
    <source>
        <dbReference type="RuleBase" id="RU362068"/>
    </source>
</evidence>
<dbReference type="InterPro" id="IPR051402">
    <property type="entry name" value="KPR-Related"/>
</dbReference>
<evidence type="ECO:0000313" key="8">
    <source>
        <dbReference type="Proteomes" id="UP000266301"/>
    </source>
</evidence>
<dbReference type="SUPFAM" id="SSF48179">
    <property type="entry name" value="6-phosphogluconate dehydrogenase C-terminal domain-like"/>
    <property type="match status" value="1"/>
</dbReference>
<keyword evidence="4" id="KW-0566">Pantothenate biosynthesis</keyword>
<protein>
    <recommendedName>
        <fullName evidence="4">2-dehydropantoate 2-reductase</fullName>
        <ecNumber evidence="4">1.1.1.169</ecNumber>
    </recommendedName>
    <alternativeName>
        <fullName evidence="4">Ketopantoate reductase</fullName>
    </alternativeName>
</protein>
<dbReference type="Pfam" id="PF08546">
    <property type="entry name" value="ApbA_C"/>
    <property type="match status" value="1"/>
</dbReference>
<dbReference type="KEGG" id="cfer:D4Z93_11745"/>
<dbReference type="EC" id="1.1.1.169" evidence="4"/>
<dbReference type="NCBIfam" id="TIGR00745">
    <property type="entry name" value="apbA_panE"/>
    <property type="match status" value="1"/>
</dbReference>
<dbReference type="Proteomes" id="UP000266301">
    <property type="component" value="Chromosome"/>
</dbReference>
<dbReference type="InterPro" id="IPR008927">
    <property type="entry name" value="6-PGluconate_DH-like_C_sf"/>
</dbReference>
<dbReference type="EMBL" id="CP032416">
    <property type="protein sequence ID" value="AYD41483.1"/>
    <property type="molecule type" value="Genomic_DNA"/>
</dbReference>
<dbReference type="AlphaFoldDB" id="A0A386H7E1"/>
<keyword evidence="3 4" id="KW-0560">Oxidoreductase</keyword>
<proteinExistence type="inferred from homology"/>
<dbReference type="GO" id="GO:0005737">
    <property type="term" value="C:cytoplasm"/>
    <property type="evidence" value="ECO:0007669"/>
    <property type="project" value="TreeGrafter"/>
</dbReference>
<evidence type="ECO:0000256" key="3">
    <source>
        <dbReference type="ARBA" id="ARBA00023002"/>
    </source>
</evidence>
<dbReference type="PANTHER" id="PTHR21708:SF26">
    <property type="entry name" value="2-DEHYDROPANTOATE 2-REDUCTASE"/>
    <property type="match status" value="1"/>
</dbReference>
<dbReference type="InterPro" id="IPR036291">
    <property type="entry name" value="NAD(P)-bd_dom_sf"/>
</dbReference>
<dbReference type="GO" id="GO:0015940">
    <property type="term" value="P:pantothenate biosynthetic process"/>
    <property type="evidence" value="ECO:0007669"/>
    <property type="project" value="UniProtKB-UniPathway"/>
</dbReference>
<comment type="function">
    <text evidence="4">Catalyzes the NADPH-dependent reduction of ketopantoate into pantoic acid.</text>
</comment>
<comment type="pathway">
    <text evidence="4">Cofactor biosynthesis; (R)-pantothenate biosynthesis; (R)-pantoate from 3-methyl-2-oxobutanoate: step 2/2.</text>
</comment>
<dbReference type="InterPro" id="IPR013752">
    <property type="entry name" value="KPA_reductase"/>
</dbReference>
<dbReference type="Gene3D" id="1.10.1040.10">
    <property type="entry name" value="N-(1-d-carboxylethyl)-l-norvaline Dehydrogenase, domain 2"/>
    <property type="match status" value="1"/>
</dbReference>
<name>A0A386H7E1_9CLOT</name>
<sequence>MMSINSISAIGLGAIGCTYYSKLYDYNSNIIKIIAGGERGLRYKKNGFVINGKRYDFTYVNPEEKCSPADLVIISVKSTQLAQALCDIKNHIGKNTIIISLLNGITSEKIIGEYFKTDNIIYSLCIGDSNRDGNRVDFSDMCHINFGEEKNDVYSENVKAVKELFDRSKINYNIPLDMIHELWWKFMVNVGINQVSAILKSNYGDFKKSGYAKELMNKAMFEVIELSKKAGVNLNEDDLNKWYKRLDSINPNSRTSMCQDIIYGRKTEVDIFAGTVCKLGENYDLDTPINRVFLDIIKAMEEVSN</sequence>
<dbReference type="InterPro" id="IPR013328">
    <property type="entry name" value="6PGD_dom2"/>
</dbReference>
<feature type="domain" description="Ketopantoate reductase C-terminal" evidence="6">
    <location>
        <begin position="177"/>
        <end position="301"/>
    </location>
</feature>
<dbReference type="InterPro" id="IPR003710">
    <property type="entry name" value="ApbA"/>
</dbReference>
<dbReference type="SUPFAM" id="SSF51735">
    <property type="entry name" value="NAD(P)-binding Rossmann-fold domains"/>
    <property type="match status" value="1"/>
</dbReference>
<evidence type="ECO:0000259" key="5">
    <source>
        <dbReference type="Pfam" id="PF02558"/>
    </source>
</evidence>
<evidence type="ECO:0000313" key="7">
    <source>
        <dbReference type="EMBL" id="AYD41483.1"/>
    </source>
</evidence>
<evidence type="ECO:0000256" key="2">
    <source>
        <dbReference type="ARBA" id="ARBA00022857"/>
    </source>
</evidence>
<dbReference type="OrthoDB" id="9793586at2"/>
<feature type="domain" description="Ketopantoate reductase N-terminal" evidence="5">
    <location>
        <begin position="9"/>
        <end position="148"/>
    </location>
</feature>
<reference evidence="7 8" key="1">
    <citation type="journal article" date="2019" name="Int. J. Syst. Evol. Microbiol.">
        <title>Clostridium fermenticellae sp. nov., isolated from the mud in a fermentation cellar for the production of the Chinese liquor, baijiu.</title>
        <authorList>
            <person name="Xu P.X."/>
            <person name="Chai L.J."/>
            <person name="Qiu T."/>
            <person name="Zhang X.J."/>
            <person name="Lu Z.M."/>
            <person name="Xiao C."/>
            <person name="Wang S.T."/>
            <person name="Shen C.H."/>
            <person name="Shi J.S."/>
            <person name="Xu Z.H."/>
        </authorList>
    </citation>
    <scope>NUCLEOTIDE SEQUENCE [LARGE SCALE GENOMIC DNA]</scope>
    <source>
        <strain evidence="7 8">JN500901</strain>
    </source>
</reference>
<comment type="catalytic activity">
    <reaction evidence="4">
        <text>(R)-pantoate + NADP(+) = 2-dehydropantoate + NADPH + H(+)</text>
        <dbReference type="Rhea" id="RHEA:16233"/>
        <dbReference type="ChEBI" id="CHEBI:11561"/>
        <dbReference type="ChEBI" id="CHEBI:15378"/>
        <dbReference type="ChEBI" id="CHEBI:15980"/>
        <dbReference type="ChEBI" id="CHEBI:57783"/>
        <dbReference type="ChEBI" id="CHEBI:58349"/>
        <dbReference type="EC" id="1.1.1.169"/>
    </reaction>
</comment>
<accession>A0A386H7E1</accession>
<evidence type="ECO:0000259" key="6">
    <source>
        <dbReference type="Pfam" id="PF08546"/>
    </source>
</evidence>
<evidence type="ECO:0000256" key="1">
    <source>
        <dbReference type="ARBA" id="ARBA00007870"/>
    </source>
</evidence>
<dbReference type="Gene3D" id="3.40.50.720">
    <property type="entry name" value="NAD(P)-binding Rossmann-like Domain"/>
    <property type="match status" value="1"/>
</dbReference>
<keyword evidence="8" id="KW-1185">Reference proteome</keyword>
<dbReference type="Pfam" id="PF02558">
    <property type="entry name" value="ApbA"/>
    <property type="match status" value="1"/>
</dbReference>
<organism evidence="7 8">
    <name type="scientific">Clostridium fermenticellae</name>
    <dbReference type="NCBI Taxonomy" id="2068654"/>
    <lineage>
        <taxon>Bacteria</taxon>
        <taxon>Bacillati</taxon>
        <taxon>Bacillota</taxon>
        <taxon>Clostridia</taxon>
        <taxon>Eubacteriales</taxon>
        <taxon>Clostridiaceae</taxon>
        <taxon>Clostridium</taxon>
    </lineage>
</organism>
<dbReference type="UniPathway" id="UPA00028">
    <property type="reaction ID" value="UER00004"/>
</dbReference>
<dbReference type="InterPro" id="IPR013332">
    <property type="entry name" value="KPR_N"/>
</dbReference>